<organism evidence="2 3">
    <name type="scientific">Lentinula detonsa</name>
    <dbReference type="NCBI Taxonomy" id="2804962"/>
    <lineage>
        <taxon>Eukaryota</taxon>
        <taxon>Fungi</taxon>
        <taxon>Dikarya</taxon>
        <taxon>Basidiomycota</taxon>
        <taxon>Agaricomycotina</taxon>
        <taxon>Agaricomycetes</taxon>
        <taxon>Agaricomycetidae</taxon>
        <taxon>Agaricales</taxon>
        <taxon>Marasmiineae</taxon>
        <taxon>Omphalotaceae</taxon>
        <taxon>Lentinula</taxon>
    </lineage>
</organism>
<dbReference type="Proteomes" id="UP001163850">
    <property type="component" value="Unassembled WGS sequence"/>
</dbReference>
<dbReference type="AlphaFoldDB" id="A0AA38UQ33"/>
<evidence type="ECO:0000256" key="1">
    <source>
        <dbReference type="SAM" id="Coils"/>
    </source>
</evidence>
<evidence type="ECO:0000313" key="2">
    <source>
        <dbReference type="EMBL" id="KAJ3979782.1"/>
    </source>
</evidence>
<feature type="coiled-coil region" evidence="1">
    <location>
        <begin position="17"/>
        <end position="70"/>
    </location>
</feature>
<name>A0AA38UQ33_9AGAR</name>
<protein>
    <submittedName>
        <fullName evidence="2">Uncharacterized protein</fullName>
    </submittedName>
</protein>
<keyword evidence="1" id="KW-0175">Coiled coil</keyword>
<dbReference type="EMBL" id="MU802271">
    <property type="protein sequence ID" value="KAJ3979782.1"/>
    <property type="molecule type" value="Genomic_DNA"/>
</dbReference>
<accession>A0AA38UQ33</accession>
<proteinExistence type="predicted"/>
<gene>
    <name evidence="2" type="ORF">F5890DRAFT_1558327</name>
</gene>
<reference evidence="2" key="1">
    <citation type="submission" date="2022-08" db="EMBL/GenBank/DDBJ databases">
        <authorList>
            <consortium name="DOE Joint Genome Institute"/>
            <person name="Min B."/>
            <person name="Riley R."/>
            <person name="Sierra-Patev S."/>
            <person name="Naranjo-Ortiz M."/>
            <person name="Looney B."/>
            <person name="Konkel Z."/>
            <person name="Slot J.C."/>
            <person name="Sakamoto Y."/>
            <person name="Steenwyk J.L."/>
            <person name="Rokas A."/>
            <person name="Carro J."/>
            <person name="Camarero S."/>
            <person name="Ferreira P."/>
            <person name="Molpeceres G."/>
            <person name="Ruiz-Duenas F.J."/>
            <person name="Serrano A."/>
            <person name="Henrissat B."/>
            <person name="Drula E."/>
            <person name="Hughes K.W."/>
            <person name="Mata J.L."/>
            <person name="Ishikawa N.K."/>
            <person name="Vargas-Isla R."/>
            <person name="Ushijima S."/>
            <person name="Smith C.A."/>
            <person name="Ahrendt S."/>
            <person name="Andreopoulos W."/>
            <person name="He G."/>
            <person name="Labutti K."/>
            <person name="Lipzen A."/>
            <person name="Ng V."/>
            <person name="Sandor L."/>
            <person name="Barry K."/>
            <person name="Martinez A.T."/>
            <person name="Xiao Y."/>
            <person name="Gibbons J.G."/>
            <person name="Terashima K."/>
            <person name="Hibbett D.S."/>
            <person name="Grigoriev I.V."/>
        </authorList>
    </citation>
    <scope>NUCLEOTIDE SEQUENCE</scope>
    <source>
        <strain evidence="2">TFB7829</strain>
    </source>
</reference>
<sequence>MRDVEPVDALLRVFTNLDSLQKQLITERERLQQDAEDKVFDIVTSVNETEDKLSRLLDRISEAIAQLSKDAEGWLSCIEADLNKEDSMYYQAMSKLETQLCLQAEVLRIVQMKVIFPKPLPPEISVAWSQMEDILVRSQSGNGSELDVLFLQNTSAKILKLALESVDV</sequence>
<comment type="caution">
    <text evidence="2">The sequence shown here is derived from an EMBL/GenBank/DDBJ whole genome shotgun (WGS) entry which is preliminary data.</text>
</comment>
<evidence type="ECO:0000313" key="3">
    <source>
        <dbReference type="Proteomes" id="UP001163850"/>
    </source>
</evidence>